<keyword evidence="8" id="KW-0479">Metal-binding</keyword>
<dbReference type="Gene3D" id="3.30.1490.20">
    <property type="entry name" value="ATP-grasp fold, A domain"/>
    <property type="match status" value="1"/>
</dbReference>
<dbReference type="Proteomes" id="UP000184016">
    <property type="component" value="Unassembled WGS sequence"/>
</dbReference>
<evidence type="ECO:0000256" key="1">
    <source>
        <dbReference type="ARBA" id="ARBA00001946"/>
    </source>
</evidence>
<dbReference type="Pfam" id="PF01326">
    <property type="entry name" value="PPDK_N"/>
    <property type="match status" value="1"/>
</dbReference>
<evidence type="ECO:0000256" key="10">
    <source>
        <dbReference type="ARBA" id="ARBA00022777"/>
    </source>
</evidence>
<dbReference type="InterPro" id="IPR006319">
    <property type="entry name" value="PEP_synth"/>
</dbReference>
<dbReference type="PANTHER" id="PTHR43030">
    <property type="entry name" value="PHOSPHOENOLPYRUVATE SYNTHASE"/>
    <property type="match status" value="1"/>
</dbReference>
<dbReference type="Gene3D" id="3.30.470.20">
    <property type="entry name" value="ATP-grasp fold, B domain"/>
    <property type="match status" value="1"/>
</dbReference>
<comment type="pathway">
    <text evidence="3">Carbohydrate biosynthesis; gluconeogenesis.</text>
</comment>
<sequence>MEWVVSLTEAADQLGKEGCGSKAFELSRLMQRGYCVPDGFVVAGKVHESITSAEAESKAADMQVAMLQAFNRLMERYGAVSVRSSCTAEDLSHASFAGQYETVLNIRNQEAFFQALRHCWNSISYARVNAYAKANHISLHGSQMPLIIQGMVNADTSGVAFSIHPVTHENSVIVNVSYGLGEAIVSGLVTPDTFLYEKTTGKLHAEIGSKELKCVLQDQGVCEIDTTWLEQQRLCITEEEVLEVCKLTENLEKEYQTPVDVEFSFQEGQLYLLQVRPITTTKEKTAV</sequence>
<evidence type="ECO:0000256" key="8">
    <source>
        <dbReference type="ARBA" id="ARBA00022723"/>
    </source>
</evidence>
<name>A0A1M6QR00_9BACL</name>
<dbReference type="GO" id="GO:0005524">
    <property type="term" value="F:ATP binding"/>
    <property type="evidence" value="ECO:0007669"/>
    <property type="project" value="UniProtKB-KW"/>
</dbReference>
<evidence type="ECO:0000256" key="14">
    <source>
        <dbReference type="ARBA" id="ARBA00047700"/>
    </source>
</evidence>
<dbReference type="GO" id="GO:0046872">
    <property type="term" value="F:metal ion binding"/>
    <property type="evidence" value="ECO:0007669"/>
    <property type="project" value="UniProtKB-KW"/>
</dbReference>
<gene>
    <name evidence="16" type="ORF">SAMN05443507_11090</name>
</gene>
<keyword evidence="12" id="KW-0460">Magnesium</keyword>
<organism evidence="16 17">
    <name type="scientific">Alicyclobacillus tolerans</name>
    <dbReference type="NCBI Taxonomy" id="90970"/>
    <lineage>
        <taxon>Bacteria</taxon>
        <taxon>Bacillati</taxon>
        <taxon>Bacillota</taxon>
        <taxon>Bacilli</taxon>
        <taxon>Bacillales</taxon>
        <taxon>Alicyclobacillaceae</taxon>
        <taxon>Alicyclobacillus</taxon>
    </lineage>
</organism>
<dbReference type="AlphaFoldDB" id="A0A1M6QR00"/>
<dbReference type="InterPro" id="IPR013815">
    <property type="entry name" value="ATP_grasp_subdomain_1"/>
</dbReference>
<evidence type="ECO:0000256" key="13">
    <source>
        <dbReference type="ARBA" id="ARBA00033470"/>
    </source>
</evidence>
<comment type="similarity">
    <text evidence="4">Belongs to the PEP-utilizing enzyme family.</text>
</comment>
<evidence type="ECO:0000256" key="5">
    <source>
        <dbReference type="ARBA" id="ARBA00011996"/>
    </source>
</evidence>
<dbReference type="GO" id="GO:0008986">
    <property type="term" value="F:pyruvate, water dikinase activity"/>
    <property type="evidence" value="ECO:0007669"/>
    <property type="project" value="UniProtKB-EC"/>
</dbReference>
<dbReference type="EMBL" id="FRAF01000010">
    <property type="protein sequence ID" value="SHK22719.1"/>
    <property type="molecule type" value="Genomic_DNA"/>
</dbReference>
<comment type="catalytic activity">
    <reaction evidence="14">
        <text>pyruvate + ATP + H2O = phosphoenolpyruvate + AMP + phosphate + 2 H(+)</text>
        <dbReference type="Rhea" id="RHEA:11364"/>
        <dbReference type="ChEBI" id="CHEBI:15361"/>
        <dbReference type="ChEBI" id="CHEBI:15377"/>
        <dbReference type="ChEBI" id="CHEBI:15378"/>
        <dbReference type="ChEBI" id="CHEBI:30616"/>
        <dbReference type="ChEBI" id="CHEBI:43474"/>
        <dbReference type="ChEBI" id="CHEBI:58702"/>
        <dbReference type="ChEBI" id="CHEBI:456215"/>
        <dbReference type="EC" id="2.7.9.2"/>
    </reaction>
</comment>
<keyword evidence="11" id="KW-0067">ATP-binding</keyword>
<evidence type="ECO:0000256" key="7">
    <source>
        <dbReference type="ARBA" id="ARBA00022679"/>
    </source>
</evidence>
<reference evidence="17" key="1">
    <citation type="submission" date="2016-11" db="EMBL/GenBank/DDBJ databases">
        <authorList>
            <person name="Varghese N."/>
            <person name="Submissions S."/>
        </authorList>
    </citation>
    <scope>NUCLEOTIDE SEQUENCE [LARGE SCALE GENOMIC DNA]</scope>
    <source>
        <strain evidence="17">USBA-503</strain>
    </source>
</reference>
<evidence type="ECO:0000256" key="4">
    <source>
        <dbReference type="ARBA" id="ARBA00007837"/>
    </source>
</evidence>
<keyword evidence="9" id="KW-0547">Nucleotide-binding</keyword>
<dbReference type="RefSeq" id="WP_072873933.1">
    <property type="nucleotide sequence ID" value="NZ_FRAF01000010.1"/>
</dbReference>
<evidence type="ECO:0000256" key="11">
    <source>
        <dbReference type="ARBA" id="ARBA00022840"/>
    </source>
</evidence>
<protein>
    <recommendedName>
        <fullName evidence="6">Phosphoenolpyruvate synthase</fullName>
        <ecNumber evidence="5">2.7.9.2</ecNumber>
    </recommendedName>
    <alternativeName>
        <fullName evidence="13">Pyruvate, water dikinase</fullName>
    </alternativeName>
</protein>
<comment type="cofactor">
    <cofactor evidence="1">
        <name>Mg(2+)</name>
        <dbReference type="ChEBI" id="CHEBI:18420"/>
    </cofactor>
</comment>
<evidence type="ECO:0000313" key="16">
    <source>
        <dbReference type="EMBL" id="SHK22719.1"/>
    </source>
</evidence>
<dbReference type="SUPFAM" id="SSF56059">
    <property type="entry name" value="Glutathione synthetase ATP-binding domain-like"/>
    <property type="match status" value="1"/>
</dbReference>
<dbReference type="EC" id="2.7.9.2" evidence="5"/>
<evidence type="ECO:0000256" key="9">
    <source>
        <dbReference type="ARBA" id="ARBA00022741"/>
    </source>
</evidence>
<comment type="function">
    <text evidence="2">Catalyzes the phosphorylation of pyruvate to phosphoenolpyruvate.</text>
</comment>
<keyword evidence="17" id="KW-1185">Reference proteome</keyword>
<evidence type="ECO:0000313" key="17">
    <source>
        <dbReference type="Proteomes" id="UP000184016"/>
    </source>
</evidence>
<evidence type="ECO:0000256" key="6">
    <source>
        <dbReference type="ARBA" id="ARBA00021623"/>
    </source>
</evidence>
<feature type="domain" description="Pyruvate phosphate dikinase AMP/ATP-binding" evidence="15">
    <location>
        <begin position="59"/>
        <end position="285"/>
    </location>
</feature>
<keyword evidence="16" id="KW-0670">Pyruvate</keyword>
<evidence type="ECO:0000256" key="2">
    <source>
        <dbReference type="ARBA" id="ARBA00002988"/>
    </source>
</evidence>
<evidence type="ECO:0000256" key="12">
    <source>
        <dbReference type="ARBA" id="ARBA00022842"/>
    </source>
</evidence>
<accession>A0A1M6QR00</accession>
<proteinExistence type="inferred from homology"/>
<dbReference type="PANTHER" id="PTHR43030:SF1">
    <property type="entry name" value="PHOSPHOENOLPYRUVATE SYNTHASE"/>
    <property type="match status" value="1"/>
</dbReference>
<keyword evidence="10 16" id="KW-0418">Kinase</keyword>
<evidence type="ECO:0000256" key="3">
    <source>
        <dbReference type="ARBA" id="ARBA00004742"/>
    </source>
</evidence>
<dbReference type="STRING" id="1830138.SAMN05443507_11090"/>
<dbReference type="InterPro" id="IPR002192">
    <property type="entry name" value="PPDK_AMP/ATP-bd"/>
</dbReference>
<keyword evidence="7" id="KW-0808">Transferase</keyword>
<dbReference type="OrthoDB" id="9765468at2"/>
<evidence type="ECO:0000259" key="15">
    <source>
        <dbReference type="Pfam" id="PF01326"/>
    </source>
</evidence>